<evidence type="ECO:0008006" key="5">
    <source>
        <dbReference type="Google" id="ProtNLM"/>
    </source>
</evidence>
<dbReference type="Proteomes" id="UP000603352">
    <property type="component" value="Unassembled WGS sequence"/>
</dbReference>
<dbReference type="InterPro" id="IPR007401">
    <property type="entry name" value="DUF454"/>
</dbReference>
<dbReference type="InterPro" id="IPR006311">
    <property type="entry name" value="TAT_signal"/>
</dbReference>
<proteinExistence type="predicted"/>
<dbReference type="PROSITE" id="PS51318">
    <property type="entry name" value="TAT"/>
    <property type="match status" value="1"/>
</dbReference>
<dbReference type="PANTHER" id="PTHR35813:SF1">
    <property type="entry name" value="INNER MEMBRANE PROTEIN YBAN"/>
    <property type="match status" value="1"/>
</dbReference>
<dbReference type="RefSeq" id="WP_229708396.1">
    <property type="nucleotide sequence ID" value="NZ_BMDZ01000064.1"/>
</dbReference>
<keyword evidence="2" id="KW-0812">Transmembrane</keyword>
<organism evidence="3 4">
    <name type="scientific">Tistrella bauzanensis</name>
    <dbReference type="NCBI Taxonomy" id="657419"/>
    <lineage>
        <taxon>Bacteria</taxon>
        <taxon>Pseudomonadati</taxon>
        <taxon>Pseudomonadota</taxon>
        <taxon>Alphaproteobacteria</taxon>
        <taxon>Geminicoccales</taxon>
        <taxon>Geminicoccaceae</taxon>
        <taxon>Tistrella</taxon>
    </lineage>
</organism>
<feature type="transmembrane region" description="Helical" evidence="2">
    <location>
        <begin position="29"/>
        <end position="47"/>
    </location>
</feature>
<evidence type="ECO:0000256" key="2">
    <source>
        <dbReference type="SAM" id="Phobius"/>
    </source>
</evidence>
<dbReference type="Pfam" id="PF04304">
    <property type="entry name" value="DUF454"/>
    <property type="match status" value="1"/>
</dbReference>
<reference evidence="4" key="1">
    <citation type="journal article" date="2019" name="Int. J. Syst. Evol. Microbiol.">
        <title>The Global Catalogue of Microorganisms (GCM) 10K type strain sequencing project: providing services to taxonomists for standard genome sequencing and annotation.</title>
        <authorList>
            <consortium name="The Broad Institute Genomics Platform"/>
            <consortium name="The Broad Institute Genome Sequencing Center for Infectious Disease"/>
            <person name="Wu L."/>
            <person name="Ma J."/>
        </authorList>
    </citation>
    <scope>NUCLEOTIDE SEQUENCE [LARGE SCALE GENOMIC DNA]</scope>
    <source>
        <strain evidence="4">CGMCC 1.10188</strain>
    </source>
</reference>
<keyword evidence="2" id="KW-1133">Transmembrane helix</keyword>
<protein>
    <recommendedName>
        <fullName evidence="5">DUF454 domain-containing protein</fullName>
    </recommendedName>
</protein>
<feature type="region of interest" description="Disordered" evidence="1">
    <location>
        <begin position="1"/>
        <end position="23"/>
    </location>
</feature>
<name>A0ABQ1IZT7_9PROT</name>
<dbReference type="EMBL" id="BMDZ01000064">
    <property type="protein sequence ID" value="GGB56067.1"/>
    <property type="molecule type" value="Genomic_DNA"/>
</dbReference>
<comment type="caution">
    <text evidence="3">The sequence shown here is derived from an EMBL/GenBank/DDBJ whole genome shotgun (WGS) entry which is preliminary data.</text>
</comment>
<keyword evidence="2" id="KW-0472">Membrane</keyword>
<gene>
    <name evidence="3" type="ORF">GCM10011505_41270</name>
</gene>
<evidence type="ECO:0000313" key="4">
    <source>
        <dbReference type="Proteomes" id="UP000603352"/>
    </source>
</evidence>
<evidence type="ECO:0000256" key="1">
    <source>
        <dbReference type="SAM" id="MobiDB-lite"/>
    </source>
</evidence>
<dbReference type="PIRSF" id="PIRSF016789">
    <property type="entry name" value="DUF454"/>
    <property type="match status" value="1"/>
</dbReference>
<keyword evidence="4" id="KW-1185">Reference proteome</keyword>
<sequence length="142" mass="14949">MTTETMTDRQVPAVAEPSSRPPGARRRRLLKLAGWGFVALGAVGAVLPLLPTTIFLIAAVACFMRADPVLARRLLDHPRYGPPLLAWRDRGAVSRKGKIAAITAMAAGLGLSWGLGAPALVLAATGAILVPVAIWLAARPER</sequence>
<dbReference type="PANTHER" id="PTHR35813">
    <property type="entry name" value="INNER MEMBRANE PROTEIN YBAN"/>
    <property type="match status" value="1"/>
</dbReference>
<feature type="transmembrane region" description="Helical" evidence="2">
    <location>
        <begin position="119"/>
        <end position="138"/>
    </location>
</feature>
<accession>A0ABQ1IZT7</accession>
<evidence type="ECO:0000313" key="3">
    <source>
        <dbReference type="EMBL" id="GGB56067.1"/>
    </source>
</evidence>